<gene>
    <name evidence="1" type="ORF">SAMN04487819_109237</name>
</gene>
<keyword evidence="2" id="KW-1185">Reference proteome</keyword>
<dbReference type="Proteomes" id="UP000198716">
    <property type="component" value="Unassembled WGS sequence"/>
</dbReference>
<dbReference type="AlphaFoldDB" id="A0A1I1YXD6"/>
<sequence length="202" mass="22147">MRTVAVAVADVQSAEVDQGLQGEFGRCRCQRPVGVEEVELSLAQLVGAVGQALSLLDHHEISPELTPCLSFEPYGYARLAANAATAYVPLGDTERVLHYTGDVDTAVEQADSDWSRALVRLDVATALLHQPDPDLEHALALGTESVRICADYPIRSVWQRAHTLYGLAQRWAGDARVTEFTEVLRTWWSRPQVRDVAGGPTR</sequence>
<reference evidence="2" key="1">
    <citation type="submission" date="2016-10" db="EMBL/GenBank/DDBJ databases">
        <authorList>
            <person name="Varghese N."/>
            <person name="Submissions S."/>
        </authorList>
    </citation>
    <scope>NUCLEOTIDE SEQUENCE [LARGE SCALE GENOMIC DNA]</scope>
    <source>
        <strain evidence="2">DSM 45004</strain>
    </source>
</reference>
<name>A0A1I1YXD6_9ACTN</name>
<evidence type="ECO:0000313" key="1">
    <source>
        <dbReference type="EMBL" id="SFE22833.1"/>
    </source>
</evidence>
<protein>
    <submittedName>
        <fullName evidence="1">Uncharacterized protein</fullName>
    </submittedName>
</protein>
<dbReference type="EMBL" id="FOMZ01000009">
    <property type="protein sequence ID" value="SFE22833.1"/>
    <property type="molecule type" value="Genomic_DNA"/>
</dbReference>
<evidence type="ECO:0000313" key="2">
    <source>
        <dbReference type="Proteomes" id="UP000198716"/>
    </source>
</evidence>
<proteinExistence type="predicted"/>
<organism evidence="1 2">
    <name type="scientific">Actinopolyspora alba</name>
    <dbReference type="NCBI Taxonomy" id="673379"/>
    <lineage>
        <taxon>Bacteria</taxon>
        <taxon>Bacillati</taxon>
        <taxon>Actinomycetota</taxon>
        <taxon>Actinomycetes</taxon>
        <taxon>Actinopolysporales</taxon>
        <taxon>Actinopolysporaceae</taxon>
        <taxon>Actinopolyspora</taxon>
        <taxon>Actinopolyspora alba group</taxon>
    </lineage>
</organism>
<accession>A0A1I1YXD6</accession>